<organism evidence="2">
    <name type="scientific">Ixodes ricinus</name>
    <name type="common">Common tick</name>
    <name type="synonym">Acarus ricinus</name>
    <dbReference type="NCBI Taxonomy" id="34613"/>
    <lineage>
        <taxon>Eukaryota</taxon>
        <taxon>Metazoa</taxon>
        <taxon>Ecdysozoa</taxon>
        <taxon>Arthropoda</taxon>
        <taxon>Chelicerata</taxon>
        <taxon>Arachnida</taxon>
        <taxon>Acari</taxon>
        <taxon>Parasitiformes</taxon>
        <taxon>Ixodida</taxon>
        <taxon>Ixodoidea</taxon>
        <taxon>Ixodidae</taxon>
        <taxon>Ixodinae</taxon>
        <taxon>Ixodes</taxon>
    </lineage>
</organism>
<dbReference type="Pfam" id="PF00078">
    <property type="entry name" value="RVT_1"/>
    <property type="match status" value="1"/>
</dbReference>
<accession>A0A131Y891</accession>
<sequence length="529" mass="62935">EIEKQSNQIRNSNSIFFPDMNDSDLIEIVQHLKTNKAMGLDQIRARDIKCHINILKPALLQLYNRIFSSCHIPKNLKTSIVRPIYKKGEKNKFLNYRPVCILPVINYIMEKYINKVLRNYISRYNLLTPTQYGFREHMGTNDLLEDFFDYVNENMDSSKYVLALFIDFSRAFETINHDILLDRLHSIGIRGKMHDLFQNYLNDRYQIVRLGLKYSREIKVKQGVPQGTVLGPLLFNLYVNEIAQVKLKSELFQFADDTVIVYAHKNYEVAVKTIQEDIYNLIEWYQKNQIIVNVPKTQVLCFRDPRKQILTELPIKMHRQNCNNCSCIPLKYAENVKYLGMHIDKHIKWDIHVEHICKKLRILMAHMYHIQNLVPRSILRMIYNSLGKSTIQYGITVYGHCAKNLQLKIEAIQKKIVRNMGYLSEETDLQNYMHKELGMLRFRDQMKYDIIIKHFFNDKHRVENAKERTLRPNRKFIEPFIYTKYGKATRNYYVPKIFNELPDDLLKVKSQRIKKLSKKWVIEQSKKNP</sequence>
<protein>
    <submittedName>
        <fullName evidence="2">Putative tick transposon</fullName>
    </submittedName>
</protein>
<dbReference type="CDD" id="cd01650">
    <property type="entry name" value="RT_nLTR_like"/>
    <property type="match status" value="1"/>
</dbReference>
<dbReference type="InterPro" id="IPR000477">
    <property type="entry name" value="RT_dom"/>
</dbReference>
<feature type="non-terminal residue" evidence="2">
    <location>
        <position position="1"/>
    </location>
</feature>
<dbReference type="EMBL" id="GEFM01000112">
    <property type="protein sequence ID" value="JAP75684.1"/>
    <property type="molecule type" value="mRNA"/>
</dbReference>
<dbReference type="InterPro" id="IPR043502">
    <property type="entry name" value="DNA/RNA_pol_sf"/>
</dbReference>
<evidence type="ECO:0000313" key="2">
    <source>
        <dbReference type="EMBL" id="JAP75684.1"/>
    </source>
</evidence>
<feature type="domain" description="Reverse transcriptase" evidence="1">
    <location>
        <begin position="65"/>
        <end position="343"/>
    </location>
</feature>
<proteinExistence type="evidence at transcript level"/>
<dbReference type="PANTHER" id="PTHR33332">
    <property type="entry name" value="REVERSE TRANSCRIPTASE DOMAIN-CONTAINING PROTEIN"/>
    <property type="match status" value="1"/>
</dbReference>
<evidence type="ECO:0000259" key="1">
    <source>
        <dbReference type="PROSITE" id="PS50878"/>
    </source>
</evidence>
<dbReference type="SUPFAM" id="SSF56672">
    <property type="entry name" value="DNA/RNA polymerases"/>
    <property type="match status" value="1"/>
</dbReference>
<dbReference type="AlphaFoldDB" id="A0A131Y891"/>
<dbReference type="PROSITE" id="PS50878">
    <property type="entry name" value="RT_POL"/>
    <property type="match status" value="1"/>
</dbReference>
<name>A0A131Y891_IXORI</name>
<dbReference type="GO" id="GO:0071897">
    <property type="term" value="P:DNA biosynthetic process"/>
    <property type="evidence" value="ECO:0007669"/>
    <property type="project" value="UniProtKB-ARBA"/>
</dbReference>
<reference evidence="2" key="1">
    <citation type="submission" date="2016-02" db="EMBL/GenBank/DDBJ databases">
        <title>RNAseq analyses of the midgut from blood- or serum-fed Ixodes ricinus ticks.</title>
        <authorList>
            <person name="Perner J."/>
            <person name="Provaznik J."/>
            <person name="Schrenkova J."/>
            <person name="Urbanova V."/>
            <person name="Ribeiro J.M."/>
            <person name="Kopacek P."/>
        </authorList>
    </citation>
    <scope>NUCLEOTIDE SEQUENCE</scope>
    <source>
        <tissue evidence="2">Gut</tissue>
    </source>
</reference>